<dbReference type="Pfam" id="PF08241">
    <property type="entry name" value="Methyltransf_11"/>
    <property type="match status" value="1"/>
</dbReference>
<dbReference type="RefSeq" id="WP_144992477.1">
    <property type="nucleotide sequence ID" value="NZ_CP036281.1"/>
</dbReference>
<evidence type="ECO:0000313" key="2">
    <source>
        <dbReference type="EMBL" id="QDU78594.1"/>
    </source>
</evidence>
<sequence>MTNQSWSAENYQREAAYVAKLGKSLIEWLQPQVDETILDLGCGDGTLTLELMKSGATVKGIDGDPSMVAAAKGKGITVEQVSATELPYEAEFDAVFSSAALHWMRPPEQVIKRVHQALKPGGRFVAEMGGAGNVNITRVALKAALARRGIDGEQYDPWYFPSAEEYKSLLEANGFEVQRILLYPRPTPIGREVIHWVQNFGRRFVEPIPESEQPAFMNEVVEQVVPQLEQDEQGYLKDYVRLRFVAVKQ</sequence>
<keyword evidence="2" id="KW-0808">Transferase</keyword>
<dbReference type="Proteomes" id="UP000317178">
    <property type="component" value="Chromosome"/>
</dbReference>
<evidence type="ECO:0000313" key="3">
    <source>
        <dbReference type="Proteomes" id="UP000317178"/>
    </source>
</evidence>
<dbReference type="PANTHER" id="PTHR43861:SF1">
    <property type="entry name" value="TRANS-ACONITATE 2-METHYLTRANSFERASE"/>
    <property type="match status" value="1"/>
</dbReference>
<dbReference type="CDD" id="cd02440">
    <property type="entry name" value="AdoMet_MTases"/>
    <property type="match status" value="1"/>
</dbReference>
<dbReference type="OrthoDB" id="253007at2"/>
<dbReference type="AlphaFoldDB" id="A0A518CHE7"/>
<keyword evidence="3" id="KW-1185">Reference proteome</keyword>
<organism evidence="2 3">
    <name type="scientific">Polystyrenella longa</name>
    <dbReference type="NCBI Taxonomy" id="2528007"/>
    <lineage>
        <taxon>Bacteria</taxon>
        <taxon>Pseudomonadati</taxon>
        <taxon>Planctomycetota</taxon>
        <taxon>Planctomycetia</taxon>
        <taxon>Planctomycetales</taxon>
        <taxon>Planctomycetaceae</taxon>
        <taxon>Polystyrenella</taxon>
    </lineage>
</organism>
<protein>
    <submittedName>
        <fullName evidence="2">Trans-aconitate 2-methyltransferase</fullName>
        <ecNumber evidence="2">2.1.1.144</ecNumber>
    </submittedName>
</protein>
<dbReference type="SUPFAM" id="SSF53335">
    <property type="entry name" value="S-adenosyl-L-methionine-dependent methyltransferases"/>
    <property type="match status" value="1"/>
</dbReference>
<dbReference type="InterPro" id="IPR029063">
    <property type="entry name" value="SAM-dependent_MTases_sf"/>
</dbReference>
<dbReference type="InterPro" id="IPR013216">
    <property type="entry name" value="Methyltransf_11"/>
</dbReference>
<dbReference type="KEGG" id="plon:Pla110_02980"/>
<proteinExistence type="predicted"/>
<dbReference type="GO" id="GO:0032259">
    <property type="term" value="P:methylation"/>
    <property type="evidence" value="ECO:0007669"/>
    <property type="project" value="UniProtKB-KW"/>
</dbReference>
<dbReference type="Gene3D" id="3.40.50.150">
    <property type="entry name" value="Vaccinia Virus protein VP39"/>
    <property type="match status" value="1"/>
</dbReference>
<dbReference type="EMBL" id="CP036281">
    <property type="protein sequence ID" value="QDU78594.1"/>
    <property type="molecule type" value="Genomic_DNA"/>
</dbReference>
<dbReference type="GO" id="GO:0030798">
    <property type="term" value="F:trans-aconitate 2-methyltransferase activity"/>
    <property type="evidence" value="ECO:0007669"/>
    <property type="project" value="UniProtKB-EC"/>
</dbReference>
<gene>
    <name evidence="2" type="primary">tam</name>
    <name evidence="2" type="ORF">Pla110_02980</name>
</gene>
<evidence type="ECO:0000259" key="1">
    <source>
        <dbReference type="Pfam" id="PF08241"/>
    </source>
</evidence>
<dbReference type="PANTHER" id="PTHR43861">
    <property type="entry name" value="TRANS-ACONITATE 2-METHYLTRANSFERASE-RELATED"/>
    <property type="match status" value="1"/>
</dbReference>
<name>A0A518CHE7_9PLAN</name>
<keyword evidence="2" id="KW-0489">Methyltransferase</keyword>
<accession>A0A518CHE7</accession>
<dbReference type="EC" id="2.1.1.144" evidence="2"/>
<feature type="domain" description="Methyltransferase type 11" evidence="1">
    <location>
        <begin position="38"/>
        <end position="125"/>
    </location>
</feature>
<reference evidence="2 3" key="1">
    <citation type="submission" date="2019-02" db="EMBL/GenBank/DDBJ databases">
        <title>Deep-cultivation of Planctomycetes and their phenomic and genomic characterization uncovers novel biology.</title>
        <authorList>
            <person name="Wiegand S."/>
            <person name="Jogler M."/>
            <person name="Boedeker C."/>
            <person name="Pinto D."/>
            <person name="Vollmers J."/>
            <person name="Rivas-Marin E."/>
            <person name="Kohn T."/>
            <person name="Peeters S.H."/>
            <person name="Heuer A."/>
            <person name="Rast P."/>
            <person name="Oberbeckmann S."/>
            <person name="Bunk B."/>
            <person name="Jeske O."/>
            <person name="Meyerdierks A."/>
            <person name="Storesund J.E."/>
            <person name="Kallscheuer N."/>
            <person name="Luecker S."/>
            <person name="Lage O.M."/>
            <person name="Pohl T."/>
            <person name="Merkel B.J."/>
            <person name="Hornburger P."/>
            <person name="Mueller R.-W."/>
            <person name="Bruemmer F."/>
            <person name="Labrenz M."/>
            <person name="Spormann A.M."/>
            <person name="Op den Camp H."/>
            <person name="Overmann J."/>
            <person name="Amann R."/>
            <person name="Jetten M.S.M."/>
            <person name="Mascher T."/>
            <person name="Medema M.H."/>
            <person name="Devos D.P."/>
            <person name="Kaster A.-K."/>
            <person name="Ovreas L."/>
            <person name="Rohde M."/>
            <person name="Galperin M.Y."/>
            <person name="Jogler C."/>
        </authorList>
    </citation>
    <scope>NUCLEOTIDE SEQUENCE [LARGE SCALE GENOMIC DNA]</scope>
    <source>
        <strain evidence="2 3">Pla110</strain>
    </source>
</reference>